<organism evidence="8">
    <name type="scientific">Micromonas pusilla (strain CCMP1545)</name>
    <name type="common">Picoplanktonic green alga</name>
    <dbReference type="NCBI Taxonomy" id="564608"/>
    <lineage>
        <taxon>Eukaryota</taxon>
        <taxon>Viridiplantae</taxon>
        <taxon>Chlorophyta</taxon>
        <taxon>Mamiellophyceae</taxon>
        <taxon>Mamiellales</taxon>
        <taxon>Mamiellaceae</taxon>
        <taxon>Micromonas</taxon>
    </lineage>
</organism>
<dbReference type="Proteomes" id="UP000001876">
    <property type="component" value="Unassembled WGS sequence"/>
</dbReference>
<dbReference type="PANTHER" id="PTHR10015">
    <property type="entry name" value="HEAT SHOCK TRANSCRIPTION FACTOR"/>
    <property type="match status" value="1"/>
</dbReference>
<evidence type="ECO:0000256" key="1">
    <source>
        <dbReference type="ARBA" id="ARBA00004123"/>
    </source>
</evidence>
<evidence type="ECO:0000256" key="5">
    <source>
        <dbReference type="RuleBase" id="RU004020"/>
    </source>
</evidence>
<dbReference type="GO" id="GO:0005634">
    <property type="term" value="C:nucleus"/>
    <property type="evidence" value="ECO:0007669"/>
    <property type="project" value="UniProtKB-SubCell"/>
</dbReference>
<keyword evidence="3" id="KW-0238">DNA-binding</keyword>
<evidence type="ECO:0000313" key="8">
    <source>
        <dbReference type="Proteomes" id="UP000001876"/>
    </source>
</evidence>
<proteinExistence type="inferred from homology"/>
<dbReference type="EMBL" id="GG663742">
    <property type="protein sequence ID" value="EEH55355.1"/>
    <property type="molecule type" value="Genomic_DNA"/>
</dbReference>
<dbReference type="GeneID" id="9685677"/>
<dbReference type="PANTHER" id="PTHR10015:SF427">
    <property type="entry name" value="HEAT SHOCK FACTOR PROTEIN"/>
    <property type="match status" value="1"/>
</dbReference>
<feature type="domain" description="HSF-type DNA-binding" evidence="6">
    <location>
        <begin position="16"/>
        <end position="112"/>
    </location>
</feature>
<dbReference type="GO" id="GO:0003700">
    <property type="term" value="F:DNA-binding transcription factor activity"/>
    <property type="evidence" value="ECO:0007669"/>
    <property type="project" value="InterPro"/>
</dbReference>
<comment type="similarity">
    <text evidence="5">Belongs to the HSF family.</text>
</comment>
<accession>C1MYL0</accession>
<dbReference type="eggNOG" id="KOG0627">
    <property type="taxonomic scope" value="Eukaryota"/>
</dbReference>
<dbReference type="SUPFAM" id="SSF46785">
    <property type="entry name" value="Winged helix' DNA-binding domain"/>
    <property type="match status" value="1"/>
</dbReference>
<dbReference type="Gene3D" id="1.10.10.10">
    <property type="entry name" value="Winged helix-like DNA-binding domain superfamily/Winged helix DNA-binding domain"/>
    <property type="match status" value="1"/>
</dbReference>
<evidence type="ECO:0000256" key="3">
    <source>
        <dbReference type="ARBA" id="ARBA00023125"/>
    </source>
</evidence>
<protein>
    <submittedName>
        <fullName evidence="7">Predicted protein</fullName>
    </submittedName>
</protein>
<dbReference type="OrthoDB" id="60033at2759"/>
<dbReference type="STRING" id="564608.C1MYL0"/>
<evidence type="ECO:0000256" key="2">
    <source>
        <dbReference type="ARBA" id="ARBA00023016"/>
    </source>
</evidence>
<dbReference type="GO" id="GO:0043565">
    <property type="term" value="F:sequence-specific DNA binding"/>
    <property type="evidence" value="ECO:0007669"/>
    <property type="project" value="InterPro"/>
</dbReference>
<dbReference type="InterPro" id="IPR000232">
    <property type="entry name" value="HSF_DNA-bd"/>
</dbReference>
<dbReference type="SMART" id="SM00415">
    <property type="entry name" value="HSF"/>
    <property type="match status" value="1"/>
</dbReference>
<dbReference type="KEGG" id="mpp:MICPUCDRAFT_59938"/>
<evidence type="ECO:0000256" key="4">
    <source>
        <dbReference type="ARBA" id="ARBA00023242"/>
    </source>
</evidence>
<sequence>MTTPLPWTVQGVASAQIPTFLTRTFNMVNDAKTNAIISWDKTGKSFVVHDVNALCQRLPKIAGLFTPSFGSFVNELSIYGFAGAIAEDGSYVFSNDAFQRGKPEMLRTIRRKENFGRYRRGSTRASAASLSMAQ</sequence>
<keyword evidence="8" id="KW-1185">Reference proteome</keyword>
<evidence type="ECO:0000313" key="7">
    <source>
        <dbReference type="EMBL" id="EEH55355.1"/>
    </source>
</evidence>
<name>C1MYL0_MICPC</name>
<keyword evidence="2" id="KW-0346">Stress response</keyword>
<dbReference type="AlphaFoldDB" id="C1MYL0"/>
<dbReference type="RefSeq" id="XP_003060586.1">
    <property type="nucleotide sequence ID" value="XM_003060540.1"/>
</dbReference>
<dbReference type="Pfam" id="PF00447">
    <property type="entry name" value="HSF_DNA-bind"/>
    <property type="match status" value="1"/>
</dbReference>
<gene>
    <name evidence="7" type="ORF">MICPUCDRAFT_59938</name>
</gene>
<dbReference type="PRINTS" id="PR00056">
    <property type="entry name" value="HSFDOMAIN"/>
</dbReference>
<dbReference type="InterPro" id="IPR036388">
    <property type="entry name" value="WH-like_DNA-bd_sf"/>
</dbReference>
<comment type="subcellular location">
    <subcellularLocation>
        <location evidence="1">Nucleus</location>
    </subcellularLocation>
</comment>
<reference evidence="7 8" key="1">
    <citation type="journal article" date="2009" name="Science">
        <title>Green evolution and dynamic adaptations revealed by genomes of the marine picoeukaryotes Micromonas.</title>
        <authorList>
            <person name="Worden A.Z."/>
            <person name="Lee J.H."/>
            <person name="Mock T."/>
            <person name="Rouze P."/>
            <person name="Simmons M.P."/>
            <person name="Aerts A.L."/>
            <person name="Allen A.E."/>
            <person name="Cuvelier M.L."/>
            <person name="Derelle E."/>
            <person name="Everett M.V."/>
            <person name="Foulon E."/>
            <person name="Grimwood J."/>
            <person name="Gundlach H."/>
            <person name="Henrissat B."/>
            <person name="Napoli C."/>
            <person name="McDonald S.M."/>
            <person name="Parker M.S."/>
            <person name="Rombauts S."/>
            <person name="Salamov A."/>
            <person name="Von Dassow P."/>
            <person name="Badger J.H."/>
            <person name="Coutinho P.M."/>
            <person name="Demir E."/>
            <person name="Dubchak I."/>
            <person name="Gentemann C."/>
            <person name="Eikrem W."/>
            <person name="Gready J.E."/>
            <person name="John U."/>
            <person name="Lanier W."/>
            <person name="Lindquist E.A."/>
            <person name="Lucas S."/>
            <person name="Mayer K.F."/>
            <person name="Moreau H."/>
            <person name="Not F."/>
            <person name="Otillar R."/>
            <person name="Panaud O."/>
            <person name="Pangilinan J."/>
            <person name="Paulsen I."/>
            <person name="Piegu B."/>
            <person name="Poliakov A."/>
            <person name="Robbens S."/>
            <person name="Schmutz J."/>
            <person name="Toulza E."/>
            <person name="Wyss T."/>
            <person name="Zelensky A."/>
            <person name="Zhou K."/>
            <person name="Armbrust E.V."/>
            <person name="Bhattacharya D."/>
            <person name="Goodenough U.W."/>
            <person name="Van de Peer Y."/>
            <person name="Grigoriev I.V."/>
        </authorList>
    </citation>
    <scope>NUCLEOTIDE SEQUENCE [LARGE SCALE GENOMIC DNA]</scope>
    <source>
        <strain evidence="7 8">CCMP1545</strain>
    </source>
</reference>
<keyword evidence="4" id="KW-0539">Nucleus</keyword>
<dbReference type="OMA" id="LCWILTE"/>
<evidence type="ECO:0000259" key="6">
    <source>
        <dbReference type="SMART" id="SM00415"/>
    </source>
</evidence>
<dbReference type="InterPro" id="IPR036390">
    <property type="entry name" value="WH_DNA-bd_sf"/>
</dbReference>